<reference evidence="1" key="1">
    <citation type="submission" date="2020-04" db="EMBL/GenBank/DDBJ databases">
        <title>Genome Assembly and Annotation of Botryosphaeria dothidea sdau 11-99, a Latent Pathogen of Apple Fruit Ring Rot in China.</title>
        <authorList>
            <person name="Yu C."/>
            <person name="Diao Y."/>
            <person name="Lu Q."/>
            <person name="Zhao J."/>
            <person name="Cui S."/>
            <person name="Peng C."/>
            <person name="He B."/>
            <person name="Liu H."/>
        </authorList>
    </citation>
    <scope>NUCLEOTIDE SEQUENCE [LARGE SCALE GENOMIC DNA]</scope>
    <source>
        <strain evidence="1">Sdau11-99</strain>
    </source>
</reference>
<dbReference type="EMBL" id="WWBZ02000008">
    <property type="protein sequence ID" value="KAF4311909.1"/>
    <property type="molecule type" value="Genomic_DNA"/>
</dbReference>
<comment type="caution">
    <text evidence="1">The sequence shown here is derived from an EMBL/GenBank/DDBJ whole genome shotgun (WGS) entry which is preliminary data.</text>
</comment>
<protein>
    <submittedName>
        <fullName evidence="1">Uncharacterized protein</fullName>
    </submittedName>
</protein>
<gene>
    <name evidence="1" type="ORF">GTA08_BOTSDO12706</name>
</gene>
<accession>A0A8H4J390</accession>
<keyword evidence="2" id="KW-1185">Reference proteome</keyword>
<organism evidence="1 2">
    <name type="scientific">Botryosphaeria dothidea</name>
    <dbReference type="NCBI Taxonomy" id="55169"/>
    <lineage>
        <taxon>Eukaryota</taxon>
        <taxon>Fungi</taxon>
        <taxon>Dikarya</taxon>
        <taxon>Ascomycota</taxon>
        <taxon>Pezizomycotina</taxon>
        <taxon>Dothideomycetes</taxon>
        <taxon>Dothideomycetes incertae sedis</taxon>
        <taxon>Botryosphaeriales</taxon>
        <taxon>Botryosphaeriaceae</taxon>
        <taxon>Botryosphaeria</taxon>
    </lineage>
</organism>
<proteinExistence type="predicted"/>
<dbReference type="AlphaFoldDB" id="A0A8H4J390"/>
<sequence length="229" mass="26363">MNPTVTMHSNRVINLAIYARVQQGQDVLVVGREGNLVPTGLKHGLGNGRLVCHPEVMPTNRMLQLGPTVNFRHMNRYPVLFDTIICAERVTAEELSWFVGVWSLYLRSSGTFNFQVPRLRVDGEMESWTDTTLRCAEAAEELGFRVTHVLGLRLNGHFPLSPWDFLNWVTSIAETAHLLGHPRRSPFYMTTDHDNWVLDDTLYSHWSAPYDMFYRGVDEHRAIRVTLRR</sequence>
<name>A0A8H4J390_9PEZI</name>
<evidence type="ECO:0000313" key="1">
    <source>
        <dbReference type="EMBL" id="KAF4311909.1"/>
    </source>
</evidence>
<evidence type="ECO:0000313" key="2">
    <source>
        <dbReference type="Proteomes" id="UP000572817"/>
    </source>
</evidence>
<dbReference type="Proteomes" id="UP000572817">
    <property type="component" value="Unassembled WGS sequence"/>
</dbReference>